<dbReference type="KEGG" id="ppsc:EHS13_13635"/>
<evidence type="ECO:0000313" key="2">
    <source>
        <dbReference type="Proteomes" id="UP000426246"/>
    </source>
</evidence>
<reference evidence="2" key="1">
    <citation type="submission" date="2018-11" db="EMBL/GenBank/DDBJ databases">
        <title>Complete genome sequence of Paenibacillus sp. ML311-T8.</title>
        <authorList>
            <person name="Nam Y.-D."/>
            <person name="Kang J."/>
            <person name="Chung W.-H."/>
            <person name="Park Y.S."/>
        </authorList>
    </citation>
    <scope>NUCLEOTIDE SEQUENCE [LARGE SCALE GENOMIC DNA]</scope>
    <source>
        <strain evidence="2">ML311-T8</strain>
    </source>
</reference>
<dbReference type="OrthoDB" id="2589518at2"/>
<gene>
    <name evidence="1" type="ORF">EHS13_13635</name>
</gene>
<organism evidence="1 2">
    <name type="scientific">Paenibacillus psychroresistens</name>
    <dbReference type="NCBI Taxonomy" id="1778678"/>
    <lineage>
        <taxon>Bacteria</taxon>
        <taxon>Bacillati</taxon>
        <taxon>Bacillota</taxon>
        <taxon>Bacilli</taxon>
        <taxon>Bacillales</taxon>
        <taxon>Paenibacillaceae</taxon>
        <taxon>Paenibacillus</taxon>
    </lineage>
</organism>
<accession>A0A6B8RJD8</accession>
<dbReference type="AlphaFoldDB" id="A0A6B8RJD8"/>
<dbReference type="RefSeq" id="WP_155700879.1">
    <property type="nucleotide sequence ID" value="NZ_CP034235.1"/>
</dbReference>
<protein>
    <submittedName>
        <fullName evidence="1">2-methylcitrate dehydratase</fullName>
    </submittedName>
</protein>
<keyword evidence="2" id="KW-1185">Reference proteome</keyword>
<proteinExistence type="predicted"/>
<evidence type="ECO:0000313" key="1">
    <source>
        <dbReference type="EMBL" id="QGQ95844.1"/>
    </source>
</evidence>
<dbReference type="EMBL" id="CP034235">
    <property type="protein sequence ID" value="QGQ95844.1"/>
    <property type="molecule type" value="Genomic_DNA"/>
</dbReference>
<sequence>MSYIRINPIIKKVNMKPKGVVEIVLETTVSQLRGSMDALGNMIDDKAEVTLDSLVVNYNVEINAKTEKPIKHYKVGEDGVVTEVIPEGEQLEADLGIPKDKQPVIEVPEEIDRKIVDEFILNLMAPPYEDLPYPFFTFAERLKDGESYDRISSDYGITAAEMIRILDEYRARIAPLANKWFEWKESQVPGTVIDNKESVTESDEPDTEIVESDQIELDKGSVGEGTLLNEEVSFNQEEGEKELVEPAAEDIESFILEKKPVFEDIPFDFPSLLAIKKSGKSWMEIATSINESSGKLGTAYTKYKKKVKDIMMGGAA</sequence>
<name>A0A6B8RJD8_9BACL</name>
<dbReference type="Proteomes" id="UP000426246">
    <property type="component" value="Chromosome"/>
</dbReference>